<gene>
    <name evidence="2" type="ORF">FHX39_001858</name>
</gene>
<comment type="caution">
    <text evidence="2">The sequence shown here is derived from an EMBL/GenBank/DDBJ whole genome shotgun (WGS) entry which is preliminary data.</text>
</comment>
<dbReference type="Pfam" id="PF12802">
    <property type="entry name" value="MarR_2"/>
    <property type="match status" value="1"/>
</dbReference>
<dbReference type="GO" id="GO:0006950">
    <property type="term" value="P:response to stress"/>
    <property type="evidence" value="ECO:0007669"/>
    <property type="project" value="TreeGrafter"/>
</dbReference>
<dbReference type="InterPro" id="IPR039422">
    <property type="entry name" value="MarR/SlyA-like"/>
</dbReference>
<keyword evidence="2" id="KW-0238">DNA-binding</keyword>
<dbReference type="AlphaFoldDB" id="A0A7W5P6V5"/>
<dbReference type="PANTHER" id="PTHR33164:SF57">
    <property type="entry name" value="MARR-FAMILY TRANSCRIPTIONAL REGULATOR"/>
    <property type="match status" value="1"/>
</dbReference>
<organism evidence="2 3">
    <name type="scientific">Microlunatus antarcticus</name>
    <dbReference type="NCBI Taxonomy" id="53388"/>
    <lineage>
        <taxon>Bacteria</taxon>
        <taxon>Bacillati</taxon>
        <taxon>Actinomycetota</taxon>
        <taxon>Actinomycetes</taxon>
        <taxon>Propionibacteriales</taxon>
        <taxon>Propionibacteriaceae</taxon>
        <taxon>Microlunatus</taxon>
    </lineage>
</organism>
<dbReference type="GO" id="GO:0003677">
    <property type="term" value="F:DNA binding"/>
    <property type="evidence" value="ECO:0007669"/>
    <property type="project" value="UniProtKB-KW"/>
</dbReference>
<protein>
    <submittedName>
        <fullName evidence="2">DNA-binding MarR family transcriptional regulator</fullName>
    </submittedName>
</protein>
<dbReference type="GO" id="GO:0003700">
    <property type="term" value="F:DNA-binding transcription factor activity"/>
    <property type="evidence" value="ECO:0007669"/>
    <property type="project" value="InterPro"/>
</dbReference>
<dbReference type="RefSeq" id="WP_183337793.1">
    <property type="nucleotide sequence ID" value="NZ_JACHZG010000001.1"/>
</dbReference>
<dbReference type="SUPFAM" id="SSF46785">
    <property type="entry name" value="Winged helix' DNA-binding domain"/>
    <property type="match status" value="1"/>
</dbReference>
<dbReference type="PROSITE" id="PS50995">
    <property type="entry name" value="HTH_MARR_2"/>
    <property type="match status" value="1"/>
</dbReference>
<dbReference type="SMART" id="SM00347">
    <property type="entry name" value="HTH_MARR"/>
    <property type="match status" value="1"/>
</dbReference>
<dbReference type="Proteomes" id="UP000565572">
    <property type="component" value="Unassembled WGS sequence"/>
</dbReference>
<feature type="domain" description="HTH marR-type" evidence="1">
    <location>
        <begin position="1"/>
        <end position="136"/>
    </location>
</feature>
<sequence length="147" mass="15867">MIQSELDRGSSALALSAVIVAADTFRLAAAQHFGLALVDTHAISYLAEHGPMSQTELARLLGLTSAGVTGLVDRLEQTGNARRALDPQDRRRHRIELTDHAWEILAECREGLARTFDRLDPASVETVTCALTGLAAGLTEESRRFGS</sequence>
<dbReference type="InterPro" id="IPR000835">
    <property type="entry name" value="HTH_MarR-typ"/>
</dbReference>
<name>A0A7W5P6V5_9ACTN</name>
<dbReference type="InterPro" id="IPR036390">
    <property type="entry name" value="WH_DNA-bd_sf"/>
</dbReference>
<keyword evidence="3" id="KW-1185">Reference proteome</keyword>
<dbReference type="InterPro" id="IPR036388">
    <property type="entry name" value="WH-like_DNA-bd_sf"/>
</dbReference>
<evidence type="ECO:0000313" key="3">
    <source>
        <dbReference type="Proteomes" id="UP000565572"/>
    </source>
</evidence>
<dbReference type="PANTHER" id="PTHR33164">
    <property type="entry name" value="TRANSCRIPTIONAL REGULATOR, MARR FAMILY"/>
    <property type="match status" value="1"/>
</dbReference>
<dbReference type="EMBL" id="JACHZG010000001">
    <property type="protein sequence ID" value="MBB3326914.1"/>
    <property type="molecule type" value="Genomic_DNA"/>
</dbReference>
<proteinExistence type="predicted"/>
<reference evidence="2 3" key="1">
    <citation type="submission" date="2020-08" db="EMBL/GenBank/DDBJ databases">
        <title>Sequencing the genomes of 1000 actinobacteria strains.</title>
        <authorList>
            <person name="Klenk H.-P."/>
        </authorList>
    </citation>
    <scope>NUCLEOTIDE SEQUENCE [LARGE SCALE GENOMIC DNA]</scope>
    <source>
        <strain evidence="2 3">DSM 11053</strain>
    </source>
</reference>
<dbReference type="Gene3D" id="1.10.10.10">
    <property type="entry name" value="Winged helix-like DNA-binding domain superfamily/Winged helix DNA-binding domain"/>
    <property type="match status" value="1"/>
</dbReference>
<evidence type="ECO:0000313" key="2">
    <source>
        <dbReference type="EMBL" id="MBB3326914.1"/>
    </source>
</evidence>
<accession>A0A7W5P6V5</accession>
<dbReference type="PRINTS" id="PR00598">
    <property type="entry name" value="HTHMARR"/>
</dbReference>
<evidence type="ECO:0000259" key="1">
    <source>
        <dbReference type="PROSITE" id="PS50995"/>
    </source>
</evidence>